<comment type="caution">
    <text evidence="7">The sequence shown here is derived from an EMBL/GenBank/DDBJ whole genome shotgun (WGS) entry which is preliminary data.</text>
</comment>
<dbReference type="RefSeq" id="WP_190914314.1">
    <property type="nucleotide sequence ID" value="NZ_JACXIZ010000007.1"/>
</dbReference>
<dbReference type="SUPFAM" id="SSF48230">
    <property type="entry name" value="Chondroitin AC/alginate lyase"/>
    <property type="match status" value="1"/>
</dbReference>
<accession>A0A927BRA0</accession>
<evidence type="ECO:0000313" key="8">
    <source>
        <dbReference type="Proteomes" id="UP000621560"/>
    </source>
</evidence>
<evidence type="ECO:0000256" key="4">
    <source>
        <dbReference type="ARBA" id="ARBA00023239"/>
    </source>
</evidence>
<dbReference type="EMBL" id="JACXIZ010000007">
    <property type="protein sequence ID" value="MBD2844028.1"/>
    <property type="molecule type" value="Genomic_DNA"/>
</dbReference>
<dbReference type="AlphaFoldDB" id="A0A927BRA0"/>
<dbReference type="GO" id="GO:0016829">
    <property type="term" value="F:lyase activity"/>
    <property type="evidence" value="ECO:0007669"/>
    <property type="project" value="UniProtKB-KW"/>
</dbReference>
<evidence type="ECO:0000256" key="3">
    <source>
        <dbReference type="ARBA" id="ARBA00022764"/>
    </source>
</evidence>
<evidence type="ECO:0000256" key="5">
    <source>
        <dbReference type="SAM" id="MobiDB-lite"/>
    </source>
</evidence>
<dbReference type="GO" id="GO:0042597">
    <property type="term" value="C:periplasmic space"/>
    <property type="evidence" value="ECO:0007669"/>
    <property type="project" value="UniProtKB-SubCell"/>
</dbReference>
<dbReference type="Gene3D" id="2.70.98.70">
    <property type="match status" value="1"/>
</dbReference>
<dbReference type="Proteomes" id="UP000621560">
    <property type="component" value="Unassembled WGS sequence"/>
</dbReference>
<name>A0A927BRA0_9BACL</name>
<sequence>MSQFTERRPLVRDWAAVRATAQDAPWARAMIAHLKPETDWWVAHYEDDPSRVAGWGHRYYCRTCSAQLIFDKTSPHAHVCGSCGAANRHRELDEAWNASYRSVACNQVFHAAVWYRLYGDPAYLSYMRRVLGFLSRHFADFRVDTPPGFVGKFTGINLTDAFAVNWMLLGLELVRDEFAEDELCGYMDRLFRPMAEYLTTARGGTPNISCWMRAAAGMIGLVFEEREWCVRAADGFEGLREMLAKGLMPGGLWYESSFVYHYLTAEAITYYAVLCDAYRYPFPELTGAARRMYVQPMRFLFPDGRMPSPNDGWPLRSLATYTRQYEWMRAGRPDPELDAIVARCYDEIDAMAPKERQRALRGAGLARLLFGRDARQSSARCGAAGDLSATESRDPAARRAPAHSHALAELDGVTHGWRPTDEASAAAAQHEVAPAWLGHPRTAHYDPDLYYVLLENRTATVFFKYGFVIDGHAHADVMHFELFAHGQLLSRDISNSGYASDLFRDWQRLSIAHNTVMIDKRSQPRPRPAGQMLHFAAEANHCIARAENVYPGWSYIRELQLEEDVLRDRFTVERCASADPERAASSGAPAADIGVTDPAAAATAQPSASDRPEETHSFDWLFHCSGEPSHVLPLKPVDPPGDADGYPLMQDVSTCCIDDDWSVSWAHEGVRLTLRMAGAPGTTVYLFRGYEHRSDLLRWGVLVRRFGQAATYEADYTFGSVPPR</sequence>
<dbReference type="PANTHER" id="PTHR39210:SF1">
    <property type="entry name" value="HEPARIN-SULFATE LYASE"/>
    <property type="match status" value="1"/>
</dbReference>
<evidence type="ECO:0000256" key="2">
    <source>
        <dbReference type="ARBA" id="ARBA00022729"/>
    </source>
</evidence>
<dbReference type="InterPro" id="IPR008929">
    <property type="entry name" value="Chondroitin_lyas"/>
</dbReference>
<keyword evidence="4" id="KW-0456">Lyase</keyword>
<reference evidence="7" key="1">
    <citation type="submission" date="2020-09" db="EMBL/GenBank/DDBJ databases">
        <title>A novel bacterium of genus Paenibacillus, isolated from South China Sea.</title>
        <authorList>
            <person name="Huang H."/>
            <person name="Mo K."/>
            <person name="Hu Y."/>
        </authorList>
    </citation>
    <scope>NUCLEOTIDE SEQUENCE</scope>
    <source>
        <strain evidence="7">IB182496</strain>
    </source>
</reference>
<feature type="domain" description="Heparinase II/III-like C-terminal" evidence="6">
    <location>
        <begin position="450"/>
        <end position="627"/>
    </location>
</feature>
<keyword evidence="8" id="KW-1185">Reference proteome</keyword>
<dbReference type="PANTHER" id="PTHR39210">
    <property type="entry name" value="HEPARIN-SULFATE LYASE"/>
    <property type="match status" value="1"/>
</dbReference>
<evidence type="ECO:0000313" key="7">
    <source>
        <dbReference type="EMBL" id="MBD2844028.1"/>
    </source>
</evidence>
<proteinExistence type="predicted"/>
<keyword evidence="2" id="KW-0732">Signal</keyword>
<gene>
    <name evidence="7" type="ORF">IDH44_02395</name>
</gene>
<protein>
    <submittedName>
        <fullName evidence="7">Heparinase II/III family protein</fullName>
    </submittedName>
</protein>
<evidence type="ECO:0000256" key="1">
    <source>
        <dbReference type="ARBA" id="ARBA00004418"/>
    </source>
</evidence>
<organism evidence="7 8">
    <name type="scientific">Paenibacillus sabuli</name>
    <dbReference type="NCBI Taxonomy" id="2772509"/>
    <lineage>
        <taxon>Bacteria</taxon>
        <taxon>Bacillati</taxon>
        <taxon>Bacillota</taxon>
        <taxon>Bacilli</taxon>
        <taxon>Bacillales</taxon>
        <taxon>Paenibacillaceae</taxon>
        <taxon>Paenibacillus</taxon>
    </lineage>
</organism>
<keyword evidence="3" id="KW-0574">Periplasm</keyword>
<dbReference type="Pfam" id="PF07940">
    <property type="entry name" value="Hepar_II_III_C"/>
    <property type="match status" value="1"/>
</dbReference>
<dbReference type="Gene3D" id="1.50.10.100">
    <property type="entry name" value="Chondroitin AC/alginate lyase"/>
    <property type="match status" value="1"/>
</dbReference>
<dbReference type="InterPro" id="IPR012480">
    <property type="entry name" value="Hepar_II_III_C"/>
</dbReference>
<feature type="region of interest" description="Disordered" evidence="5">
    <location>
        <begin position="381"/>
        <end position="403"/>
    </location>
</feature>
<comment type="subcellular location">
    <subcellularLocation>
        <location evidence="1">Periplasm</location>
    </subcellularLocation>
</comment>
<evidence type="ECO:0000259" key="6">
    <source>
        <dbReference type="Pfam" id="PF07940"/>
    </source>
</evidence>